<keyword evidence="1 3" id="KW-0812">Transmembrane</keyword>
<accession>A0A146KD47</accession>
<name>A0A146KD47_9EUKA</name>
<organism evidence="3">
    <name type="scientific">Trepomonas sp. PC1</name>
    <dbReference type="NCBI Taxonomy" id="1076344"/>
    <lineage>
        <taxon>Eukaryota</taxon>
        <taxon>Metamonada</taxon>
        <taxon>Diplomonadida</taxon>
        <taxon>Hexamitidae</taxon>
        <taxon>Hexamitinae</taxon>
        <taxon>Trepomonas</taxon>
    </lineage>
</organism>
<keyword evidence="1" id="KW-1133">Transmembrane helix</keyword>
<evidence type="ECO:0000256" key="1">
    <source>
        <dbReference type="SAM" id="Phobius"/>
    </source>
</evidence>
<protein>
    <submittedName>
        <fullName evidence="3">Transmembrane domain-containing protein</fullName>
    </submittedName>
</protein>
<feature type="non-terminal residue" evidence="3">
    <location>
        <position position="287"/>
    </location>
</feature>
<evidence type="ECO:0000256" key="2">
    <source>
        <dbReference type="SAM" id="SignalP"/>
    </source>
</evidence>
<proteinExistence type="predicted"/>
<keyword evidence="1" id="KW-0472">Membrane</keyword>
<feature type="chain" id="PRO_5007526630" evidence="2">
    <location>
        <begin position="18"/>
        <end position="287"/>
    </location>
</feature>
<feature type="transmembrane region" description="Helical" evidence="1">
    <location>
        <begin position="258"/>
        <end position="276"/>
    </location>
</feature>
<dbReference type="EMBL" id="GDID01003337">
    <property type="protein sequence ID" value="JAP93269.1"/>
    <property type="molecule type" value="Transcribed_RNA"/>
</dbReference>
<feature type="signal peptide" evidence="2">
    <location>
        <begin position="1"/>
        <end position="17"/>
    </location>
</feature>
<dbReference type="AlphaFoldDB" id="A0A146KD47"/>
<reference evidence="3" key="1">
    <citation type="submission" date="2015-07" db="EMBL/GenBank/DDBJ databases">
        <title>Adaptation to a free-living lifestyle via gene acquisitions in the diplomonad Trepomonas sp. PC1.</title>
        <authorList>
            <person name="Xu F."/>
            <person name="Jerlstrom-Hultqvist J."/>
            <person name="Kolisko M."/>
            <person name="Simpson A.G.B."/>
            <person name="Roger A.J."/>
            <person name="Svard S.G."/>
            <person name="Andersson J.O."/>
        </authorList>
    </citation>
    <scope>NUCLEOTIDE SEQUENCE</scope>
    <source>
        <strain evidence="3">PC1</strain>
    </source>
</reference>
<evidence type="ECO:0000313" key="3">
    <source>
        <dbReference type="EMBL" id="JAP93269.1"/>
    </source>
</evidence>
<sequence>FQPIIIAFISLMVSVLMQKSYKQNLQNYETSLLMPKNSTIYLAEQFVPTDLVITQLTDRMYKIIHSQIPKLHKIPVQKSKFTTTLQFDPNLGIYRLQGSLQGSYSLVFDQLQCKCEFGFCPEIQQLNLYFEAISEKFDQPFRSQEKNLTFQVRKSQLVGEFQFEDSSASFEIVDYFLKIKPQVEKSEKDYKQTCLLKINIESDSRVYDGELVEVKQGDTINRGDILIAIPEIGSFSQITLKSSQPQKPNIMGYHQSRAGIMLCSLVLLFTIINFMCNYKNIDIFDET</sequence>
<keyword evidence="2" id="KW-0732">Signal</keyword>
<gene>
    <name evidence="3" type="ORF">TPC1_14515</name>
</gene>
<feature type="non-terminal residue" evidence="3">
    <location>
        <position position="1"/>
    </location>
</feature>